<evidence type="ECO:0000256" key="5">
    <source>
        <dbReference type="SAM" id="MobiDB-lite"/>
    </source>
</evidence>
<evidence type="ECO:0000313" key="9">
    <source>
        <dbReference type="EMBL" id="MBM7643404.1"/>
    </source>
</evidence>
<evidence type="ECO:0000256" key="2">
    <source>
        <dbReference type="ARBA" id="ARBA00022525"/>
    </source>
</evidence>
<sequence>MISFKEKQRRFSLRKLSVGLASVAVAFLFMGGHASADETTSTPGTAPADSSSLVTSDVASSDVLTDMTVTSENLIDGKTATEVAVEEIQTSLAQPIVPANTAQVGDVIDVQAQASEPTVTESETDNVAKASGQVSVTVKTTSIADPSAEVGTSPSQVETMESSVTYEGDKGTVSEYERVVKTSTVEIVSDADQIVETQLGTVDMVFVIDHSSSMAPKITAVKNSITNFVSTLNTQKLDVRLGLADYEDAVSVNYYDFSGSKFTKDTNAFIQALDQIVIKGGFEEGTVPLTYIADSANYDWSTGANNRRFAIVVTDEDFDFFNKNTPSLESTIQALKAANISTTVVASKSDFKAFEQLTQETNGKLIDVQTEFENGLSSDVASWVVKTVKEGRRYKVLTEQYDVFVEVIAVWNEEAETPVKPEELVQTAVTFKKTEPTISQSQEPECLPVQTKVKQEVAVQKAEVLPETGNQDSALLSLFGFASLLAAAAYKKKKD</sequence>
<dbReference type="InterPro" id="IPR036465">
    <property type="entry name" value="vWFA_dom_sf"/>
</dbReference>
<dbReference type="SMART" id="SM00327">
    <property type="entry name" value="VWA"/>
    <property type="match status" value="1"/>
</dbReference>
<dbReference type="Pfam" id="PF00092">
    <property type="entry name" value="VWA"/>
    <property type="match status" value="1"/>
</dbReference>
<keyword evidence="1" id="KW-0134">Cell wall</keyword>
<dbReference type="InterPro" id="IPR019931">
    <property type="entry name" value="LPXTG_anchor"/>
</dbReference>
<dbReference type="InterPro" id="IPR002035">
    <property type="entry name" value="VWF_A"/>
</dbReference>
<dbReference type="SUPFAM" id="SSF53300">
    <property type="entry name" value="vWA-like"/>
    <property type="match status" value="1"/>
</dbReference>
<protein>
    <submittedName>
        <fullName evidence="9">LPXTG-motif cell wall-anchored protein</fullName>
    </submittedName>
</protein>
<evidence type="ECO:0000256" key="6">
    <source>
        <dbReference type="SAM" id="SignalP"/>
    </source>
</evidence>
<dbReference type="PROSITE" id="PS50847">
    <property type="entry name" value="GRAM_POS_ANCHORING"/>
    <property type="match status" value="1"/>
</dbReference>
<dbReference type="Pfam" id="PF04650">
    <property type="entry name" value="YSIRK_signal"/>
    <property type="match status" value="1"/>
</dbReference>
<keyword evidence="10" id="KW-1185">Reference proteome</keyword>
<gene>
    <name evidence="9" type="ORF">JOC28_001712</name>
</gene>
<organism evidence="9 10">
    <name type="scientific">Streptococcus loxodontisalivarius</name>
    <dbReference type="NCBI Taxonomy" id="1349415"/>
    <lineage>
        <taxon>Bacteria</taxon>
        <taxon>Bacillati</taxon>
        <taxon>Bacillota</taxon>
        <taxon>Bacilli</taxon>
        <taxon>Lactobacillales</taxon>
        <taxon>Streptococcaceae</taxon>
        <taxon>Streptococcus</taxon>
    </lineage>
</organism>
<dbReference type="Pfam" id="PF00746">
    <property type="entry name" value="Gram_pos_anchor"/>
    <property type="match status" value="1"/>
</dbReference>
<proteinExistence type="predicted"/>
<dbReference type="CDD" id="cd00198">
    <property type="entry name" value="vWFA"/>
    <property type="match status" value="1"/>
</dbReference>
<evidence type="ECO:0000256" key="1">
    <source>
        <dbReference type="ARBA" id="ARBA00022512"/>
    </source>
</evidence>
<evidence type="ECO:0000256" key="4">
    <source>
        <dbReference type="ARBA" id="ARBA00023088"/>
    </source>
</evidence>
<dbReference type="Gene3D" id="3.40.50.410">
    <property type="entry name" value="von Willebrand factor, type A domain"/>
    <property type="match status" value="1"/>
</dbReference>
<dbReference type="Proteomes" id="UP000697472">
    <property type="component" value="Unassembled WGS sequence"/>
</dbReference>
<feature type="chain" id="PRO_5045088254" evidence="6">
    <location>
        <begin position="37"/>
        <end position="495"/>
    </location>
</feature>
<name>A0ABS2PTP2_9STRE</name>
<keyword evidence="3 6" id="KW-0732">Signal</keyword>
<accession>A0ABS2PTP2</accession>
<dbReference type="EMBL" id="JAFBEH010000041">
    <property type="protein sequence ID" value="MBM7643404.1"/>
    <property type="molecule type" value="Genomic_DNA"/>
</dbReference>
<feature type="region of interest" description="Disordered" evidence="5">
    <location>
        <begin position="36"/>
        <end position="57"/>
    </location>
</feature>
<keyword evidence="2" id="KW-0964">Secreted</keyword>
<feature type="domain" description="VWFA" evidence="7">
    <location>
        <begin position="203"/>
        <end position="388"/>
    </location>
</feature>
<dbReference type="NCBIfam" id="TIGR01167">
    <property type="entry name" value="LPXTG_anchor"/>
    <property type="match status" value="1"/>
</dbReference>
<dbReference type="InterPro" id="IPR005877">
    <property type="entry name" value="YSIRK_signal_dom"/>
</dbReference>
<feature type="domain" description="Gram-positive cocci surface proteins LPxTG" evidence="8">
    <location>
        <begin position="465"/>
        <end position="495"/>
    </location>
</feature>
<comment type="caution">
    <text evidence="9">The sequence shown here is derived from an EMBL/GenBank/DDBJ whole genome shotgun (WGS) entry which is preliminary data.</text>
</comment>
<dbReference type="PROSITE" id="PS50234">
    <property type="entry name" value="VWFA"/>
    <property type="match status" value="1"/>
</dbReference>
<evidence type="ECO:0000259" key="7">
    <source>
        <dbReference type="PROSITE" id="PS50234"/>
    </source>
</evidence>
<evidence type="ECO:0000313" key="10">
    <source>
        <dbReference type="Proteomes" id="UP000697472"/>
    </source>
</evidence>
<dbReference type="NCBIfam" id="TIGR01168">
    <property type="entry name" value="YSIRK_signal"/>
    <property type="match status" value="1"/>
</dbReference>
<evidence type="ECO:0000259" key="8">
    <source>
        <dbReference type="PROSITE" id="PS50847"/>
    </source>
</evidence>
<feature type="compositionally biased region" description="Low complexity" evidence="5">
    <location>
        <begin position="48"/>
        <end position="57"/>
    </location>
</feature>
<evidence type="ECO:0000256" key="3">
    <source>
        <dbReference type="ARBA" id="ARBA00022729"/>
    </source>
</evidence>
<feature type="signal peptide" evidence="6">
    <location>
        <begin position="1"/>
        <end position="36"/>
    </location>
</feature>
<keyword evidence="4" id="KW-0572">Peptidoglycan-anchor</keyword>
<reference evidence="9 10" key="1">
    <citation type="submission" date="2021-01" db="EMBL/GenBank/DDBJ databases">
        <title>Genomic Encyclopedia of Type Strains, Phase IV (KMG-IV): sequencing the most valuable type-strain genomes for metagenomic binning, comparative biology and taxonomic classification.</title>
        <authorList>
            <person name="Goeker M."/>
        </authorList>
    </citation>
    <scope>NUCLEOTIDE SEQUENCE [LARGE SCALE GENOMIC DNA]</scope>
    <source>
        <strain evidence="9 10">DSM 27382</strain>
    </source>
</reference>
<dbReference type="RefSeq" id="WP_205010258.1">
    <property type="nucleotide sequence ID" value="NZ_JAFBEH010000041.1"/>
</dbReference>